<proteinExistence type="predicted"/>
<dbReference type="EMBL" id="FOES01000059">
    <property type="protein sequence ID" value="SER20733.1"/>
    <property type="molecule type" value="Genomic_DNA"/>
</dbReference>
<gene>
    <name evidence="1" type="ORF">SAMN05216362_15917</name>
</gene>
<name>A0A1H9MC69_9BACI</name>
<protein>
    <recommendedName>
        <fullName evidence="3">Lipoprotein</fullName>
    </recommendedName>
</protein>
<keyword evidence="2" id="KW-1185">Reference proteome</keyword>
<sequence length="48" mass="5448">MKGNITKLKILLLLLTIIGIGSGCNENQNQMGYNNKDLSNFHHHLQNR</sequence>
<dbReference type="AlphaFoldDB" id="A0A1H9MC69"/>
<evidence type="ECO:0008006" key="3">
    <source>
        <dbReference type="Google" id="ProtNLM"/>
    </source>
</evidence>
<organism evidence="1 2">
    <name type="scientific">Piscibacillus halophilus</name>
    <dbReference type="NCBI Taxonomy" id="571933"/>
    <lineage>
        <taxon>Bacteria</taxon>
        <taxon>Bacillati</taxon>
        <taxon>Bacillota</taxon>
        <taxon>Bacilli</taxon>
        <taxon>Bacillales</taxon>
        <taxon>Bacillaceae</taxon>
        <taxon>Piscibacillus</taxon>
    </lineage>
</organism>
<accession>A0A1H9MC69</accession>
<dbReference type="Proteomes" id="UP000199427">
    <property type="component" value="Unassembled WGS sequence"/>
</dbReference>
<reference evidence="1 2" key="1">
    <citation type="submission" date="2016-10" db="EMBL/GenBank/DDBJ databases">
        <authorList>
            <person name="de Groot N.N."/>
        </authorList>
    </citation>
    <scope>NUCLEOTIDE SEQUENCE [LARGE SCALE GENOMIC DNA]</scope>
    <source>
        <strain evidence="1 2">DSM 21633</strain>
    </source>
</reference>
<evidence type="ECO:0000313" key="1">
    <source>
        <dbReference type="EMBL" id="SER20733.1"/>
    </source>
</evidence>
<evidence type="ECO:0000313" key="2">
    <source>
        <dbReference type="Proteomes" id="UP000199427"/>
    </source>
</evidence>
<dbReference type="PROSITE" id="PS51257">
    <property type="entry name" value="PROKAR_LIPOPROTEIN"/>
    <property type="match status" value="1"/>
</dbReference>